<name>A0A418YWQ7_9SPHN</name>
<dbReference type="OrthoDB" id="9773456at2"/>
<evidence type="ECO:0000259" key="5">
    <source>
        <dbReference type="PROSITE" id="PS51007"/>
    </source>
</evidence>
<keyword evidence="7" id="KW-1185">Reference proteome</keyword>
<evidence type="ECO:0000256" key="1">
    <source>
        <dbReference type="ARBA" id="ARBA00022617"/>
    </source>
</evidence>
<proteinExistence type="predicted"/>
<organism evidence="6 7">
    <name type="scientific">Sphingobium terrigena</name>
    <dbReference type="NCBI Taxonomy" id="2304063"/>
    <lineage>
        <taxon>Bacteria</taxon>
        <taxon>Pseudomonadati</taxon>
        <taxon>Pseudomonadota</taxon>
        <taxon>Alphaproteobacteria</taxon>
        <taxon>Sphingomonadales</taxon>
        <taxon>Sphingomonadaceae</taxon>
        <taxon>Sphingobium</taxon>
    </lineage>
</organism>
<accession>A0A418YWQ7</accession>
<reference evidence="6 7" key="1">
    <citation type="submission" date="2018-08" db="EMBL/GenBank/DDBJ databases">
        <title>Sphingobium sp. EO9.</title>
        <authorList>
            <person name="Park Y."/>
            <person name="Kim K.H."/>
            <person name="Jeon C.O."/>
        </authorList>
    </citation>
    <scope>NUCLEOTIDE SEQUENCE [LARGE SCALE GENOMIC DNA]</scope>
    <source>
        <strain evidence="6 7">EO9</strain>
    </source>
</reference>
<gene>
    <name evidence="6" type="ORF">D0Z70_02205</name>
</gene>
<dbReference type="SUPFAM" id="SSF46626">
    <property type="entry name" value="Cytochrome c"/>
    <property type="match status" value="1"/>
</dbReference>
<dbReference type="RefSeq" id="WP_119743783.1">
    <property type="nucleotide sequence ID" value="NZ_QVRA01000002.1"/>
</dbReference>
<keyword evidence="1 4" id="KW-0349">Heme</keyword>
<dbReference type="InterPro" id="IPR036909">
    <property type="entry name" value="Cyt_c-like_dom_sf"/>
</dbReference>
<dbReference type="EMBL" id="QVRA01000002">
    <property type="protein sequence ID" value="RJG57061.1"/>
    <property type="molecule type" value="Genomic_DNA"/>
</dbReference>
<keyword evidence="3 4" id="KW-0408">Iron</keyword>
<dbReference type="Proteomes" id="UP000283469">
    <property type="component" value="Unassembled WGS sequence"/>
</dbReference>
<dbReference type="Gene3D" id="1.10.760.10">
    <property type="entry name" value="Cytochrome c-like domain"/>
    <property type="match status" value="1"/>
</dbReference>
<dbReference type="GO" id="GO:0009055">
    <property type="term" value="F:electron transfer activity"/>
    <property type="evidence" value="ECO:0007669"/>
    <property type="project" value="InterPro"/>
</dbReference>
<sequence length="198" mass="21870">MEDSRKAWLRRHFPSVGFVAAAALAGGALAGIVVYVGAYDIGADAPHSKPVYWLVEQFRDRSIAVRSRDISVPANLMDVKRLQSGAGLYTEMCSGCHLAPGLEKSEISQGLYPRAPELFHEPLRSAKEQFWIIKHGVKLTAMPAWGKTHSDELIWDMVAFVRQMPKMSPAQYQAAIASAPEDHDAMMKDMPGMTKTMP</sequence>
<dbReference type="AlphaFoldDB" id="A0A418YWQ7"/>
<evidence type="ECO:0000313" key="7">
    <source>
        <dbReference type="Proteomes" id="UP000283469"/>
    </source>
</evidence>
<evidence type="ECO:0000256" key="2">
    <source>
        <dbReference type="ARBA" id="ARBA00022723"/>
    </source>
</evidence>
<dbReference type="GO" id="GO:0046872">
    <property type="term" value="F:metal ion binding"/>
    <property type="evidence" value="ECO:0007669"/>
    <property type="project" value="UniProtKB-KW"/>
</dbReference>
<evidence type="ECO:0000313" key="6">
    <source>
        <dbReference type="EMBL" id="RJG57061.1"/>
    </source>
</evidence>
<comment type="caution">
    <text evidence="6">The sequence shown here is derived from an EMBL/GenBank/DDBJ whole genome shotgun (WGS) entry which is preliminary data.</text>
</comment>
<dbReference type="PROSITE" id="PS51007">
    <property type="entry name" value="CYTC"/>
    <property type="match status" value="1"/>
</dbReference>
<dbReference type="GO" id="GO:0020037">
    <property type="term" value="F:heme binding"/>
    <property type="evidence" value="ECO:0007669"/>
    <property type="project" value="InterPro"/>
</dbReference>
<protein>
    <submittedName>
        <fullName evidence="6">Cytochrome c</fullName>
    </submittedName>
</protein>
<keyword evidence="2 4" id="KW-0479">Metal-binding</keyword>
<evidence type="ECO:0000256" key="4">
    <source>
        <dbReference type="PROSITE-ProRule" id="PRU00433"/>
    </source>
</evidence>
<feature type="domain" description="Cytochrome c" evidence="5">
    <location>
        <begin position="80"/>
        <end position="165"/>
    </location>
</feature>
<dbReference type="InterPro" id="IPR009056">
    <property type="entry name" value="Cyt_c-like_dom"/>
</dbReference>
<dbReference type="Pfam" id="PF13442">
    <property type="entry name" value="Cytochrome_CBB3"/>
    <property type="match status" value="1"/>
</dbReference>
<evidence type="ECO:0000256" key="3">
    <source>
        <dbReference type="ARBA" id="ARBA00023004"/>
    </source>
</evidence>